<dbReference type="CDD" id="cd05713">
    <property type="entry name" value="IgV_MOG_like"/>
    <property type="match status" value="1"/>
</dbReference>
<comment type="similarity">
    <text evidence="2">Belongs to the immunoglobulin superfamily. BTN/MOG family.</text>
</comment>
<dbReference type="Gene3D" id="2.60.40.10">
    <property type="entry name" value="Immunoglobulins"/>
    <property type="match status" value="2"/>
</dbReference>
<reference evidence="12 13" key="1">
    <citation type="journal article" date="2020" name="G3 (Bethesda)">
        <title>Draft Genome of the Common Snapping Turtle, Chelydra serpentina, a Model for Phenotypic Plasticity in Reptiles.</title>
        <authorList>
            <person name="Das D."/>
            <person name="Singh S.K."/>
            <person name="Bierstedt J."/>
            <person name="Erickson A."/>
            <person name="Galli G.L.J."/>
            <person name="Crossley D.A. 2nd"/>
            <person name="Rhen T."/>
        </authorList>
    </citation>
    <scope>NUCLEOTIDE SEQUENCE [LARGE SCALE GENOMIC DNA]</scope>
    <source>
        <strain evidence="12">KW</strain>
    </source>
</reference>
<dbReference type="Pfam" id="PF22705">
    <property type="entry name" value="C2-set_3"/>
    <property type="match status" value="1"/>
</dbReference>
<evidence type="ECO:0000256" key="6">
    <source>
        <dbReference type="ARBA" id="ARBA00023136"/>
    </source>
</evidence>
<name>A0A8T1S2Q9_CHESE</name>
<evidence type="ECO:0000256" key="5">
    <source>
        <dbReference type="ARBA" id="ARBA00022989"/>
    </source>
</evidence>
<gene>
    <name evidence="12" type="ORF">G0U57_021554</name>
</gene>
<dbReference type="InterPro" id="IPR007110">
    <property type="entry name" value="Ig-like_dom"/>
</dbReference>
<dbReference type="GO" id="GO:0005102">
    <property type="term" value="F:signaling receptor binding"/>
    <property type="evidence" value="ECO:0007669"/>
    <property type="project" value="TreeGrafter"/>
</dbReference>
<dbReference type="PROSITE" id="PS50835">
    <property type="entry name" value="IG_LIKE"/>
    <property type="match status" value="1"/>
</dbReference>
<dbReference type="SUPFAM" id="SSF48726">
    <property type="entry name" value="Immunoglobulin"/>
    <property type="match status" value="2"/>
</dbReference>
<dbReference type="InterPro" id="IPR003877">
    <property type="entry name" value="SPRY_dom"/>
</dbReference>
<dbReference type="Proteomes" id="UP000765507">
    <property type="component" value="Unassembled WGS sequence"/>
</dbReference>
<dbReference type="PANTHER" id="PTHR24100">
    <property type="entry name" value="BUTYROPHILIN"/>
    <property type="match status" value="1"/>
</dbReference>
<dbReference type="InterPro" id="IPR006574">
    <property type="entry name" value="PRY"/>
</dbReference>
<keyword evidence="5 9" id="KW-1133">Transmembrane helix</keyword>
<evidence type="ECO:0000259" key="10">
    <source>
        <dbReference type="PROSITE" id="PS50188"/>
    </source>
</evidence>
<feature type="non-terminal residue" evidence="12">
    <location>
        <position position="1"/>
    </location>
</feature>
<sequence>SITATSLNQELCHYSPTTMKMRPFSVAKSSVGSSSLLVYTIIFISLLVHKLDSAHFSVIGPNHPITASVGDEVTLACRLSPRMSAENMEVRWFRGQFSSVVHLYREGKDQYTEQMSEYRGRTEFLKEGLADGRVALRIGNIRLSDSGLYKCFFRSEFSYQEAALELQVSVSGTNPLISVEGYQDRSILMVCRSGGWYPEPQSLWKDLKGQPLPSLPAKCFRDENGLFQTESVLIVTENSNQNLTCTIRNNILNQEAVSSIYIADSFFPKVSYVTVIRLSLNLLVLGFFIPLTIYYLWKQHKETDSLHSKLKEFEDKQRFQVEKEKEKYLSGFMIRNARKFAVNVTLDRETAHSELCVSKDLKSVKCADITGEQPENPDSVDSYRCVLGSERFNSGRHYWEVELKYKTMWHLGVCAESENREKYKSIAPEGGYWAIRLWNGEYKALSTPRTTITLEMKPTRVGIFLDYEAEELSFYNLSDDSHIYTFKYSFPGTLRPFFSPGIHGSKEDAPLTICPVTDWQ</sequence>
<dbReference type="FunFam" id="2.60.120.920:FF:000004">
    <property type="entry name" value="Butyrophilin subfamily 1 member A1"/>
    <property type="match status" value="1"/>
</dbReference>
<dbReference type="InterPro" id="IPR053896">
    <property type="entry name" value="BTN3A2-like_Ig-C"/>
</dbReference>
<dbReference type="PRINTS" id="PR01407">
    <property type="entry name" value="BUTYPHLNCDUF"/>
</dbReference>
<dbReference type="Pfam" id="PF07686">
    <property type="entry name" value="V-set"/>
    <property type="match status" value="1"/>
</dbReference>
<dbReference type="InterPro" id="IPR013783">
    <property type="entry name" value="Ig-like_fold"/>
</dbReference>
<dbReference type="InterPro" id="IPR043136">
    <property type="entry name" value="B30.2/SPRY_sf"/>
</dbReference>
<dbReference type="SMART" id="SM00449">
    <property type="entry name" value="SPRY"/>
    <property type="match status" value="1"/>
</dbReference>
<keyword evidence="13" id="KW-1185">Reference proteome</keyword>
<dbReference type="SMART" id="SM00589">
    <property type="entry name" value="PRY"/>
    <property type="match status" value="1"/>
</dbReference>
<dbReference type="InterPro" id="IPR050504">
    <property type="entry name" value="IgSF_BTN/MOG"/>
</dbReference>
<dbReference type="GO" id="GO:0001817">
    <property type="term" value="P:regulation of cytokine production"/>
    <property type="evidence" value="ECO:0007669"/>
    <property type="project" value="TreeGrafter"/>
</dbReference>
<evidence type="ECO:0000256" key="9">
    <source>
        <dbReference type="SAM" id="Phobius"/>
    </source>
</evidence>
<evidence type="ECO:0000256" key="2">
    <source>
        <dbReference type="ARBA" id="ARBA00007591"/>
    </source>
</evidence>
<feature type="domain" description="Ig-like" evidence="11">
    <location>
        <begin position="70"/>
        <end position="171"/>
    </location>
</feature>
<dbReference type="InterPro" id="IPR003599">
    <property type="entry name" value="Ig_sub"/>
</dbReference>
<evidence type="ECO:0000313" key="12">
    <source>
        <dbReference type="EMBL" id="KAG6923118.1"/>
    </source>
</evidence>
<comment type="caution">
    <text evidence="12">The sequence shown here is derived from an EMBL/GenBank/DDBJ whole genome shotgun (WGS) entry which is preliminary data.</text>
</comment>
<evidence type="ECO:0000256" key="8">
    <source>
        <dbReference type="ARBA" id="ARBA00023319"/>
    </source>
</evidence>
<dbReference type="EMBL" id="JAHGAV010000980">
    <property type="protein sequence ID" value="KAG6923118.1"/>
    <property type="molecule type" value="Genomic_DNA"/>
</dbReference>
<dbReference type="InterPro" id="IPR036179">
    <property type="entry name" value="Ig-like_dom_sf"/>
</dbReference>
<comment type="subcellular location">
    <subcellularLocation>
        <location evidence="1">Membrane</location>
        <topology evidence="1">Single-pass type I membrane protein</topology>
    </subcellularLocation>
</comment>
<dbReference type="InterPro" id="IPR003879">
    <property type="entry name" value="Butyrophylin_SPRY"/>
</dbReference>
<keyword evidence="6 9" id="KW-0472">Membrane</keyword>
<dbReference type="SMART" id="SM00409">
    <property type="entry name" value="IG"/>
    <property type="match status" value="1"/>
</dbReference>
<dbReference type="GO" id="GO:0050852">
    <property type="term" value="P:T cell receptor signaling pathway"/>
    <property type="evidence" value="ECO:0007669"/>
    <property type="project" value="TreeGrafter"/>
</dbReference>
<evidence type="ECO:0000313" key="13">
    <source>
        <dbReference type="Proteomes" id="UP000765507"/>
    </source>
</evidence>
<dbReference type="GO" id="GO:0009897">
    <property type="term" value="C:external side of plasma membrane"/>
    <property type="evidence" value="ECO:0007669"/>
    <property type="project" value="TreeGrafter"/>
</dbReference>
<dbReference type="PROSITE" id="PS50188">
    <property type="entry name" value="B302_SPRY"/>
    <property type="match status" value="1"/>
</dbReference>
<dbReference type="FunFam" id="2.60.40.10:FF:000183">
    <property type="entry name" value="Myelin-oligodendrocyte glycoprotein"/>
    <property type="match status" value="1"/>
</dbReference>
<accession>A0A8T1S2Q9</accession>
<feature type="transmembrane region" description="Helical" evidence="9">
    <location>
        <begin position="29"/>
        <end position="48"/>
    </location>
</feature>
<protein>
    <submittedName>
        <fullName evidence="12">Butyrophilin subfamily 1 member A1</fullName>
    </submittedName>
</protein>
<dbReference type="Gene3D" id="2.60.120.920">
    <property type="match status" value="1"/>
</dbReference>
<evidence type="ECO:0000259" key="11">
    <source>
        <dbReference type="PROSITE" id="PS50835"/>
    </source>
</evidence>
<dbReference type="Pfam" id="PF00622">
    <property type="entry name" value="SPRY"/>
    <property type="match status" value="1"/>
</dbReference>
<evidence type="ECO:0000256" key="3">
    <source>
        <dbReference type="ARBA" id="ARBA00022692"/>
    </source>
</evidence>
<evidence type="ECO:0000256" key="7">
    <source>
        <dbReference type="ARBA" id="ARBA00023157"/>
    </source>
</evidence>
<dbReference type="OrthoDB" id="6105938at2759"/>
<keyword evidence="3 9" id="KW-0812">Transmembrane</keyword>
<organism evidence="12 13">
    <name type="scientific">Chelydra serpentina</name>
    <name type="common">Snapping turtle</name>
    <name type="synonym">Testudo serpentina</name>
    <dbReference type="NCBI Taxonomy" id="8475"/>
    <lineage>
        <taxon>Eukaryota</taxon>
        <taxon>Metazoa</taxon>
        <taxon>Chordata</taxon>
        <taxon>Craniata</taxon>
        <taxon>Vertebrata</taxon>
        <taxon>Euteleostomi</taxon>
        <taxon>Archelosauria</taxon>
        <taxon>Testudinata</taxon>
        <taxon>Testudines</taxon>
        <taxon>Cryptodira</taxon>
        <taxon>Durocryptodira</taxon>
        <taxon>Americhelydia</taxon>
        <taxon>Chelydroidea</taxon>
        <taxon>Chelydridae</taxon>
        <taxon>Chelydra</taxon>
    </lineage>
</organism>
<feature type="transmembrane region" description="Helical" evidence="9">
    <location>
        <begin position="278"/>
        <end position="297"/>
    </location>
</feature>
<evidence type="ECO:0000256" key="1">
    <source>
        <dbReference type="ARBA" id="ARBA00004479"/>
    </source>
</evidence>
<dbReference type="Pfam" id="PF13765">
    <property type="entry name" value="PRY"/>
    <property type="match status" value="1"/>
</dbReference>
<dbReference type="SUPFAM" id="SSF49899">
    <property type="entry name" value="Concanavalin A-like lectins/glucanases"/>
    <property type="match status" value="1"/>
</dbReference>
<dbReference type="InterPro" id="IPR013320">
    <property type="entry name" value="ConA-like_dom_sf"/>
</dbReference>
<dbReference type="AlphaFoldDB" id="A0A8T1S2Q9"/>
<keyword evidence="8" id="KW-0393">Immunoglobulin domain</keyword>
<dbReference type="InterPro" id="IPR013106">
    <property type="entry name" value="Ig_V-set"/>
</dbReference>
<feature type="domain" description="B30.2/SPRY" evidence="10">
    <location>
        <begin position="324"/>
        <end position="516"/>
    </location>
</feature>
<evidence type="ECO:0000256" key="4">
    <source>
        <dbReference type="ARBA" id="ARBA00022729"/>
    </source>
</evidence>
<keyword evidence="7" id="KW-1015">Disulfide bond</keyword>
<dbReference type="SMART" id="SM00406">
    <property type="entry name" value="IGv"/>
    <property type="match status" value="1"/>
</dbReference>
<keyword evidence="4" id="KW-0732">Signal</keyword>
<dbReference type="InterPro" id="IPR001870">
    <property type="entry name" value="B30.2/SPRY"/>
</dbReference>
<proteinExistence type="inferred from homology"/>
<dbReference type="PANTHER" id="PTHR24100:SF149">
    <property type="entry name" value="BG-LIKE ANTIGEN 1-RELATED"/>
    <property type="match status" value="1"/>
</dbReference>
<dbReference type="FunFam" id="2.60.40.10:FF:000088">
    <property type="entry name" value="Butyrophilin subfamily 1 member A1"/>
    <property type="match status" value="1"/>
</dbReference>